<dbReference type="EMBL" id="KV419432">
    <property type="protein sequence ID" value="KZS88854.1"/>
    <property type="molecule type" value="Genomic_DNA"/>
</dbReference>
<evidence type="ECO:0000313" key="1">
    <source>
        <dbReference type="EMBL" id="KZS88854.1"/>
    </source>
</evidence>
<gene>
    <name evidence="1" type="ORF">SISNIDRAFT_469744</name>
</gene>
<protein>
    <submittedName>
        <fullName evidence="1">Uncharacterized protein</fullName>
    </submittedName>
</protein>
<sequence length="185" mass="21847">MSEPDYDEFVTWTYGEVHRMRRGWDEWTNVFLADNNRVQLPWILMTSPISVIMRIIRDYATCRNQSVTCITLIPISHVTRWYSSIRMCKAFFDEFHYRQSPAERYTILKGARELVINPSSYSDQDHGPACYRLPNRDIWVPLGSERSGEAKYDINRTKQRQTKTENSIYIHQKRIFQGNPMAGSI</sequence>
<keyword evidence="2" id="KW-1185">Reference proteome</keyword>
<name>A0A164PLN4_9AGAM</name>
<evidence type="ECO:0000313" key="2">
    <source>
        <dbReference type="Proteomes" id="UP000076722"/>
    </source>
</evidence>
<accession>A0A164PLN4</accession>
<organism evidence="1 2">
    <name type="scientific">Sistotremastrum niveocremeum HHB9708</name>
    <dbReference type="NCBI Taxonomy" id="1314777"/>
    <lineage>
        <taxon>Eukaryota</taxon>
        <taxon>Fungi</taxon>
        <taxon>Dikarya</taxon>
        <taxon>Basidiomycota</taxon>
        <taxon>Agaricomycotina</taxon>
        <taxon>Agaricomycetes</taxon>
        <taxon>Sistotremastrales</taxon>
        <taxon>Sistotremastraceae</taxon>
        <taxon>Sertulicium</taxon>
        <taxon>Sertulicium niveocremeum</taxon>
    </lineage>
</organism>
<dbReference type="Proteomes" id="UP000076722">
    <property type="component" value="Unassembled WGS sequence"/>
</dbReference>
<reference evidence="1 2" key="1">
    <citation type="journal article" date="2016" name="Mol. Biol. Evol.">
        <title>Comparative Genomics of Early-Diverging Mushroom-Forming Fungi Provides Insights into the Origins of Lignocellulose Decay Capabilities.</title>
        <authorList>
            <person name="Nagy L.G."/>
            <person name="Riley R."/>
            <person name="Tritt A."/>
            <person name="Adam C."/>
            <person name="Daum C."/>
            <person name="Floudas D."/>
            <person name="Sun H."/>
            <person name="Yadav J.S."/>
            <person name="Pangilinan J."/>
            <person name="Larsson K.H."/>
            <person name="Matsuura K."/>
            <person name="Barry K."/>
            <person name="Labutti K."/>
            <person name="Kuo R."/>
            <person name="Ohm R.A."/>
            <person name="Bhattacharya S.S."/>
            <person name="Shirouzu T."/>
            <person name="Yoshinaga Y."/>
            <person name="Martin F.M."/>
            <person name="Grigoriev I.V."/>
            <person name="Hibbett D.S."/>
        </authorList>
    </citation>
    <scope>NUCLEOTIDE SEQUENCE [LARGE SCALE GENOMIC DNA]</scope>
    <source>
        <strain evidence="1 2">HHB9708</strain>
    </source>
</reference>
<dbReference type="AlphaFoldDB" id="A0A164PLN4"/>
<proteinExistence type="predicted"/>